<dbReference type="GO" id="GO:0016787">
    <property type="term" value="F:hydrolase activity"/>
    <property type="evidence" value="ECO:0007669"/>
    <property type="project" value="UniProtKB-KW"/>
</dbReference>
<evidence type="ECO:0008006" key="7">
    <source>
        <dbReference type="Google" id="ProtNLM"/>
    </source>
</evidence>
<protein>
    <recommendedName>
        <fullName evidence="7">DUF86 domain-containing protein</fullName>
    </recommendedName>
</protein>
<keyword evidence="1" id="KW-0597">Phosphoprotein</keyword>
<dbReference type="GO" id="GO:0110001">
    <property type="term" value="C:toxin-antitoxin complex"/>
    <property type="evidence" value="ECO:0007669"/>
    <property type="project" value="InterPro"/>
</dbReference>
<dbReference type="InterPro" id="IPR051813">
    <property type="entry name" value="HepT_RNase_toxin"/>
</dbReference>
<dbReference type="PANTHER" id="PTHR34139">
    <property type="entry name" value="UPF0331 PROTEIN MJ0127"/>
    <property type="match status" value="1"/>
</dbReference>
<dbReference type="AlphaFoldDB" id="A0A645HYX8"/>
<evidence type="ECO:0000256" key="2">
    <source>
        <dbReference type="ARBA" id="ARBA00022649"/>
    </source>
</evidence>
<evidence type="ECO:0000256" key="5">
    <source>
        <dbReference type="ARBA" id="ARBA00022801"/>
    </source>
</evidence>
<evidence type="ECO:0000313" key="6">
    <source>
        <dbReference type="EMBL" id="MPN44245.1"/>
    </source>
</evidence>
<gene>
    <name evidence="6" type="ORF">SDC9_191807</name>
</gene>
<organism evidence="6">
    <name type="scientific">bioreactor metagenome</name>
    <dbReference type="NCBI Taxonomy" id="1076179"/>
    <lineage>
        <taxon>unclassified sequences</taxon>
        <taxon>metagenomes</taxon>
        <taxon>ecological metagenomes</taxon>
    </lineage>
</organism>
<reference evidence="6" key="1">
    <citation type="submission" date="2019-08" db="EMBL/GenBank/DDBJ databases">
        <authorList>
            <person name="Kucharzyk K."/>
            <person name="Murdoch R.W."/>
            <person name="Higgins S."/>
            <person name="Loffler F."/>
        </authorList>
    </citation>
    <scope>NUCLEOTIDE SEQUENCE</scope>
</reference>
<dbReference type="PANTHER" id="PTHR34139:SF1">
    <property type="entry name" value="RNASE MJ1380-RELATED"/>
    <property type="match status" value="1"/>
</dbReference>
<keyword evidence="2" id="KW-1277">Toxin-antitoxin system</keyword>
<proteinExistence type="predicted"/>
<accession>A0A645HYX8</accession>
<keyword evidence="4" id="KW-0547">Nucleotide-binding</keyword>
<evidence type="ECO:0000256" key="1">
    <source>
        <dbReference type="ARBA" id="ARBA00022553"/>
    </source>
</evidence>
<dbReference type="SUPFAM" id="SSF81593">
    <property type="entry name" value="Nucleotidyltransferase substrate binding subunit/domain"/>
    <property type="match status" value="1"/>
</dbReference>
<dbReference type="InterPro" id="IPR008201">
    <property type="entry name" value="HepT-like"/>
</dbReference>
<keyword evidence="5" id="KW-0378">Hydrolase</keyword>
<dbReference type="GO" id="GO:0000166">
    <property type="term" value="F:nucleotide binding"/>
    <property type="evidence" value="ECO:0007669"/>
    <property type="project" value="UniProtKB-KW"/>
</dbReference>
<evidence type="ECO:0000256" key="3">
    <source>
        <dbReference type="ARBA" id="ARBA00022722"/>
    </source>
</evidence>
<sequence length="117" mass="13993">MKTEKDLFRLGHIKDCIIKILELVKISRTFENFEVKWIEQDAMIRNFEIIGEASNHISDETKEKHPEVEWNLMRRMRNFISHEYFGVDLENIWETAVHDIPILNLQIEQIISDLSKP</sequence>
<comment type="caution">
    <text evidence="6">The sequence shown here is derived from an EMBL/GenBank/DDBJ whole genome shotgun (WGS) entry which is preliminary data.</text>
</comment>
<dbReference type="EMBL" id="VSSQ01103236">
    <property type="protein sequence ID" value="MPN44245.1"/>
    <property type="molecule type" value="Genomic_DNA"/>
</dbReference>
<name>A0A645HYX8_9ZZZZ</name>
<keyword evidence="3" id="KW-0540">Nuclease</keyword>
<evidence type="ECO:0000256" key="4">
    <source>
        <dbReference type="ARBA" id="ARBA00022741"/>
    </source>
</evidence>
<dbReference type="Pfam" id="PF01934">
    <property type="entry name" value="HepT-like"/>
    <property type="match status" value="1"/>
</dbReference>
<dbReference type="GO" id="GO:0004540">
    <property type="term" value="F:RNA nuclease activity"/>
    <property type="evidence" value="ECO:0007669"/>
    <property type="project" value="InterPro"/>
</dbReference>